<evidence type="ECO:0000313" key="1">
    <source>
        <dbReference type="EMBL" id="NMF03317.1"/>
    </source>
</evidence>
<organism evidence="1 2">
    <name type="scientific">Clostridium beijerinckii</name>
    <name type="common">Clostridium MP</name>
    <dbReference type="NCBI Taxonomy" id="1520"/>
    <lineage>
        <taxon>Bacteria</taxon>
        <taxon>Bacillati</taxon>
        <taxon>Bacillota</taxon>
        <taxon>Clostridia</taxon>
        <taxon>Eubacteriales</taxon>
        <taxon>Clostridiaceae</taxon>
        <taxon>Clostridium</taxon>
    </lineage>
</organism>
<accession>A0A7X9XME2</accession>
<proteinExistence type="predicted"/>
<dbReference type="EMBL" id="JABAGD010000001">
    <property type="protein sequence ID" value="NMF03317.1"/>
    <property type="molecule type" value="Genomic_DNA"/>
</dbReference>
<sequence>MWKCCIEYLAVDISLVEVVPFIACHELASGTCRNGTTSAIGNSQINTPATWNKCMTFLSVFTYVTLFLF</sequence>
<name>A0A7X9XME2_CLOBE</name>
<dbReference type="RefSeq" id="WP_077838728.1">
    <property type="nucleotide sequence ID" value="NZ_JABAGD010000001.1"/>
</dbReference>
<reference evidence="1 2" key="1">
    <citation type="submission" date="2020-04" db="EMBL/GenBank/DDBJ databases">
        <authorList>
            <person name="Hitch T.C.A."/>
            <person name="Wylensek D."/>
            <person name="Clavel T."/>
        </authorList>
    </citation>
    <scope>NUCLEOTIDE SEQUENCE [LARGE SCALE GENOMIC DNA]</scope>
    <source>
        <strain evidence="1 2">WB01_NA02</strain>
    </source>
</reference>
<comment type="caution">
    <text evidence="1">The sequence shown here is derived from an EMBL/GenBank/DDBJ whole genome shotgun (WGS) entry which is preliminary data.</text>
</comment>
<dbReference type="Proteomes" id="UP000587880">
    <property type="component" value="Unassembled WGS sequence"/>
</dbReference>
<protein>
    <submittedName>
        <fullName evidence="1">Uncharacterized protein</fullName>
    </submittedName>
</protein>
<dbReference type="AlphaFoldDB" id="A0A7X9XME2"/>
<gene>
    <name evidence="1" type="ORF">HF849_00925</name>
</gene>
<evidence type="ECO:0000313" key="2">
    <source>
        <dbReference type="Proteomes" id="UP000587880"/>
    </source>
</evidence>